<dbReference type="SUPFAM" id="SSF88659">
    <property type="entry name" value="Sigma3 and sigma4 domains of RNA polymerase sigma factors"/>
    <property type="match status" value="1"/>
</dbReference>
<name>A0ABV2KBB5_SPOPS</name>
<comment type="caution">
    <text evidence="2">The sequence shown here is derived from an EMBL/GenBank/DDBJ whole genome shotgun (WGS) entry which is preliminary data.</text>
</comment>
<dbReference type="RefSeq" id="WP_354313994.1">
    <property type="nucleotide sequence ID" value="NZ_JBEPME010000005.1"/>
</dbReference>
<gene>
    <name evidence="2" type="ORF">ABIC55_003482</name>
</gene>
<evidence type="ECO:0000313" key="2">
    <source>
        <dbReference type="EMBL" id="MET3658365.1"/>
    </source>
</evidence>
<keyword evidence="3" id="KW-1185">Reference proteome</keyword>
<reference evidence="2 3" key="1">
    <citation type="submission" date="2024-06" db="EMBL/GenBank/DDBJ databases">
        <title>Sorghum-associated microbial communities from plants grown in Nebraska, USA.</title>
        <authorList>
            <person name="Schachtman D."/>
        </authorList>
    </citation>
    <scope>NUCLEOTIDE SEQUENCE [LARGE SCALE GENOMIC DNA]</scope>
    <source>
        <strain evidence="2 3">1288</strain>
    </source>
</reference>
<dbReference type="Pfam" id="PF08281">
    <property type="entry name" value="Sigma70_r4_2"/>
    <property type="match status" value="1"/>
</dbReference>
<dbReference type="EMBL" id="JBEPME010000005">
    <property type="protein sequence ID" value="MET3658365.1"/>
    <property type="molecule type" value="Genomic_DNA"/>
</dbReference>
<dbReference type="CDD" id="cd06171">
    <property type="entry name" value="Sigma70_r4"/>
    <property type="match status" value="1"/>
</dbReference>
<evidence type="ECO:0000313" key="3">
    <source>
        <dbReference type="Proteomes" id="UP001549104"/>
    </source>
</evidence>
<proteinExistence type="predicted"/>
<dbReference type="Proteomes" id="UP001549104">
    <property type="component" value="Unassembled WGS sequence"/>
</dbReference>
<dbReference type="InterPro" id="IPR013249">
    <property type="entry name" value="RNA_pol_sigma70_r4_t2"/>
</dbReference>
<feature type="domain" description="RNA polymerase sigma factor 70 region 4 type 2" evidence="1">
    <location>
        <begin position="110"/>
        <end position="159"/>
    </location>
</feature>
<dbReference type="InterPro" id="IPR036388">
    <property type="entry name" value="WH-like_DNA-bd_sf"/>
</dbReference>
<dbReference type="Gene3D" id="1.10.10.10">
    <property type="entry name" value="Winged helix-like DNA-binding domain superfamily/Winged helix DNA-binding domain"/>
    <property type="match status" value="1"/>
</dbReference>
<dbReference type="InterPro" id="IPR014284">
    <property type="entry name" value="RNA_pol_sigma-70_dom"/>
</dbReference>
<protein>
    <submittedName>
        <fullName evidence="2">RNA polymerase sigma-70 factor (ECF subfamily)</fullName>
    </submittedName>
</protein>
<dbReference type="NCBIfam" id="TIGR02937">
    <property type="entry name" value="sigma70-ECF"/>
    <property type="match status" value="1"/>
</dbReference>
<sequence length="165" mass="19518">MLSWVDKMVPEYIEGRQEMKKRADQVDRSNPIEMNDLKQFNSMIDSMTYSLEWMTTGRQPNTYRGVDEKAVYQRRSYENIDLIPDIAEQLEEESINKKHLFMSREEKVILADILSSFSLRERTCYILHEGQKMSMAKIADELGITKRSVQQYIERARKKVQEKVA</sequence>
<organism evidence="2 3">
    <name type="scientific">Sporosarcina psychrophila</name>
    <name type="common">Bacillus psychrophilus</name>
    <dbReference type="NCBI Taxonomy" id="1476"/>
    <lineage>
        <taxon>Bacteria</taxon>
        <taxon>Bacillati</taxon>
        <taxon>Bacillota</taxon>
        <taxon>Bacilli</taxon>
        <taxon>Bacillales</taxon>
        <taxon>Caryophanaceae</taxon>
        <taxon>Sporosarcina</taxon>
    </lineage>
</organism>
<dbReference type="NCBIfam" id="NF005385">
    <property type="entry name" value="PRK06930.1"/>
    <property type="match status" value="1"/>
</dbReference>
<accession>A0ABV2KBB5</accession>
<dbReference type="InterPro" id="IPR013324">
    <property type="entry name" value="RNA_pol_sigma_r3/r4-like"/>
</dbReference>
<evidence type="ECO:0000259" key="1">
    <source>
        <dbReference type="Pfam" id="PF08281"/>
    </source>
</evidence>